<gene>
    <name evidence="2" type="ORF">PR048_011257</name>
</gene>
<protein>
    <submittedName>
        <fullName evidence="2">Uncharacterized protein</fullName>
    </submittedName>
</protein>
<evidence type="ECO:0000313" key="2">
    <source>
        <dbReference type="EMBL" id="KAJ8885061.1"/>
    </source>
</evidence>
<sequence length="363" mass="39321">MRNAQAMKAVANLGVTMMSNCFDEVGEPSASRACLYTLKDLRAVWEEVLGSKIDVNDIDDGQEEDAEQVLSSSLRGVGVCEGRGWLAPIATPLDPPMGRGERTSSVFGNDCRVVKGARARENNPGCGPFTHVAPPEITLLRVDVVAAMQNSGHKPLSPRKFSCRGINSHDMTDGMCVFLLPSVRVAIRSSGYRPILASSIRMFPLSLHAEGGRGGSVIPFYCQMSPAGATEPCNRSNAFSSFHIASSFGWTRGAGKCCGLESGRYCNLAEGQGRRTTNAQRTPYFHHGETLPPLQTSHSNIPSQVGRCHIHRVRLFITLALPQQTRKIRTRIGPVKASRKLRPADTGQKPYSGIGPMEIWTGG</sequence>
<name>A0ABQ9HL28_9NEOP</name>
<proteinExistence type="predicted"/>
<feature type="region of interest" description="Disordered" evidence="1">
    <location>
        <begin position="335"/>
        <end position="355"/>
    </location>
</feature>
<dbReference type="EMBL" id="JARBHB010000004">
    <property type="protein sequence ID" value="KAJ8885061.1"/>
    <property type="molecule type" value="Genomic_DNA"/>
</dbReference>
<reference evidence="2 3" key="1">
    <citation type="submission" date="2023-02" db="EMBL/GenBank/DDBJ databases">
        <title>LHISI_Scaffold_Assembly.</title>
        <authorList>
            <person name="Stuart O.P."/>
            <person name="Cleave R."/>
            <person name="Magrath M.J.L."/>
            <person name="Mikheyev A.S."/>
        </authorList>
    </citation>
    <scope>NUCLEOTIDE SEQUENCE [LARGE SCALE GENOMIC DNA]</scope>
    <source>
        <strain evidence="2">Daus_M_001</strain>
        <tissue evidence="2">Leg muscle</tissue>
    </source>
</reference>
<keyword evidence="3" id="KW-1185">Reference proteome</keyword>
<dbReference type="Proteomes" id="UP001159363">
    <property type="component" value="Chromosome X"/>
</dbReference>
<organism evidence="2 3">
    <name type="scientific">Dryococelus australis</name>
    <dbReference type="NCBI Taxonomy" id="614101"/>
    <lineage>
        <taxon>Eukaryota</taxon>
        <taxon>Metazoa</taxon>
        <taxon>Ecdysozoa</taxon>
        <taxon>Arthropoda</taxon>
        <taxon>Hexapoda</taxon>
        <taxon>Insecta</taxon>
        <taxon>Pterygota</taxon>
        <taxon>Neoptera</taxon>
        <taxon>Polyneoptera</taxon>
        <taxon>Phasmatodea</taxon>
        <taxon>Verophasmatodea</taxon>
        <taxon>Anareolatae</taxon>
        <taxon>Phasmatidae</taxon>
        <taxon>Eurycanthinae</taxon>
        <taxon>Dryococelus</taxon>
    </lineage>
</organism>
<accession>A0ABQ9HL28</accession>
<evidence type="ECO:0000256" key="1">
    <source>
        <dbReference type="SAM" id="MobiDB-lite"/>
    </source>
</evidence>
<comment type="caution">
    <text evidence="2">The sequence shown here is derived from an EMBL/GenBank/DDBJ whole genome shotgun (WGS) entry which is preliminary data.</text>
</comment>
<evidence type="ECO:0000313" key="3">
    <source>
        <dbReference type="Proteomes" id="UP001159363"/>
    </source>
</evidence>